<evidence type="ECO:0000256" key="9">
    <source>
        <dbReference type="SAM" id="MobiDB-lite"/>
    </source>
</evidence>
<evidence type="ECO:0000256" key="3">
    <source>
        <dbReference type="ARBA" id="ARBA00022475"/>
    </source>
</evidence>
<dbReference type="EMBL" id="ML996705">
    <property type="protein sequence ID" value="KAF2396760.1"/>
    <property type="molecule type" value="Genomic_DNA"/>
</dbReference>
<evidence type="ECO:0008006" key="13">
    <source>
        <dbReference type="Google" id="ProtNLM"/>
    </source>
</evidence>
<sequence>KVVTIAYLVFFSILGTLARLGIQAITVYPGAPLVTGVAWANAAGCLVMGFLAEDRRLFATDGEDGKKGKKGKKGGSSASNSAMTSASTSASHNKEMGASSTSTGKQPATAPPKKAIPLYVGLTTGFCGSLTSFSSLMRDAFLALSNDLPSPLNHPYPPGAVLPSMTSTVHRAPEKGLAALLAVILTTMALSIAALQMGAHGALGVEKWMPRAHPRLRKVLNIGIVPVATLAWIGAVLMAIFPPHKAWRGDALFACVFAPAGCLARWYVSGALNGVRPSFPLGTFAVNVFGTVGLGVLLDLQRTGTAGSGVGCQVWQGVMDGGCGCLTTVSTFVAELSGLRRGHAWGYGLATVVSGVAVAVGVMGGVRWGVGWGEGVCRV</sequence>
<dbReference type="InterPro" id="IPR003691">
    <property type="entry name" value="FluC"/>
</dbReference>
<name>A0A6G1HL74_9PEZI</name>
<proteinExistence type="inferred from homology"/>
<feature type="transmembrane region" description="Helical" evidence="10">
    <location>
        <begin position="31"/>
        <end position="52"/>
    </location>
</feature>
<feature type="region of interest" description="Disordered" evidence="9">
    <location>
        <begin position="61"/>
        <end position="111"/>
    </location>
</feature>
<dbReference type="Pfam" id="PF02537">
    <property type="entry name" value="CRCB"/>
    <property type="match status" value="2"/>
</dbReference>
<dbReference type="Proteomes" id="UP000799640">
    <property type="component" value="Unassembled WGS sequence"/>
</dbReference>
<comment type="subcellular location">
    <subcellularLocation>
        <location evidence="2">Cell membrane</location>
        <topology evidence="2">Multi-pass membrane protein</topology>
    </subcellularLocation>
</comment>
<evidence type="ECO:0000256" key="6">
    <source>
        <dbReference type="ARBA" id="ARBA00023136"/>
    </source>
</evidence>
<feature type="non-terminal residue" evidence="11">
    <location>
        <position position="1"/>
    </location>
</feature>
<dbReference type="PANTHER" id="PTHR28259:SF1">
    <property type="entry name" value="FLUORIDE EXPORT PROTEIN 1-RELATED"/>
    <property type="match status" value="1"/>
</dbReference>
<comment type="catalytic activity">
    <reaction evidence="8">
        <text>fluoride(in) = fluoride(out)</text>
        <dbReference type="Rhea" id="RHEA:76159"/>
        <dbReference type="ChEBI" id="CHEBI:17051"/>
    </reaction>
    <physiologicalReaction direction="left-to-right" evidence="8">
        <dbReference type="Rhea" id="RHEA:76160"/>
    </physiologicalReaction>
</comment>
<feature type="transmembrane region" description="Helical" evidence="10">
    <location>
        <begin position="344"/>
        <end position="366"/>
    </location>
</feature>
<evidence type="ECO:0000256" key="2">
    <source>
        <dbReference type="ARBA" id="ARBA00004651"/>
    </source>
</evidence>
<organism evidence="11 12">
    <name type="scientific">Trichodelitschia bisporula</name>
    <dbReference type="NCBI Taxonomy" id="703511"/>
    <lineage>
        <taxon>Eukaryota</taxon>
        <taxon>Fungi</taxon>
        <taxon>Dikarya</taxon>
        <taxon>Ascomycota</taxon>
        <taxon>Pezizomycotina</taxon>
        <taxon>Dothideomycetes</taxon>
        <taxon>Dothideomycetes incertae sedis</taxon>
        <taxon>Phaeotrichales</taxon>
        <taxon>Phaeotrichaceae</taxon>
        <taxon>Trichodelitschia</taxon>
    </lineage>
</organism>
<feature type="transmembrane region" description="Helical" evidence="10">
    <location>
        <begin position="280"/>
        <end position="298"/>
    </location>
</feature>
<gene>
    <name evidence="11" type="ORF">EJ06DRAFT_482930</name>
</gene>
<feature type="compositionally biased region" description="Low complexity" evidence="9">
    <location>
        <begin position="75"/>
        <end position="91"/>
    </location>
</feature>
<keyword evidence="4 10" id="KW-0812">Transmembrane</keyword>
<feature type="transmembrane region" description="Helical" evidence="10">
    <location>
        <begin position="7"/>
        <end position="25"/>
    </location>
</feature>
<reference evidence="11" key="1">
    <citation type="journal article" date="2020" name="Stud. Mycol.">
        <title>101 Dothideomycetes genomes: a test case for predicting lifestyles and emergence of pathogens.</title>
        <authorList>
            <person name="Haridas S."/>
            <person name="Albert R."/>
            <person name="Binder M."/>
            <person name="Bloem J."/>
            <person name="Labutti K."/>
            <person name="Salamov A."/>
            <person name="Andreopoulos B."/>
            <person name="Baker S."/>
            <person name="Barry K."/>
            <person name="Bills G."/>
            <person name="Bluhm B."/>
            <person name="Cannon C."/>
            <person name="Castanera R."/>
            <person name="Culley D."/>
            <person name="Daum C."/>
            <person name="Ezra D."/>
            <person name="Gonzalez J."/>
            <person name="Henrissat B."/>
            <person name="Kuo A."/>
            <person name="Liang C."/>
            <person name="Lipzen A."/>
            <person name="Lutzoni F."/>
            <person name="Magnuson J."/>
            <person name="Mondo S."/>
            <person name="Nolan M."/>
            <person name="Ohm R."/>
            <person name="Pangilinan J."/>
            <person name="Park H.-J."/>
            <person name="Ramirez L."/>
            <person name="Alfaro M."/>
            <person name="Sun H."/>
            <person name="Tritt A."/>
            <person name="Yoshinaga Y."/>
            <person name="Zwiers L.-H."/>
            <person name="Turgeon B."/>
            <person name="Goodwin S."/>
            <person name="Spatafora J."/>
            <person name="Crous P."/>
            <person name="Grigoriev I."/>
        </authorList>
    </citation>
    <scope>NUCLEOTIDE SEQUENCE</scope>
    <source>
        <strain evidence="11">CBS 262.69</strain>
    </source>
</reference>
<evidence type="ECO:0000313" key="12">
    <source>
        <dbReference type="Proteomes" id="UP000799640"/>
    </source>
</evidence>
<evidence type="ECO:0000256" key="7">
    <source>
        <dbReference type="ARBA" id="ARBA00035120"/>
    </source>
</evidence>
<keyword evidence="12" id="KW-1185">Reference proteome</keyword>
<feature type="transmembrane region" description="Helical" evidence="10">
    <location>
        <begin position="219"/>
        <end position="239"/>
    </location>
</feature>
<accession>A0A6G1HL74</accession>
<dbReference type="GO" id="GO:0005886">
    <property type="term" value="C:plasma membrane"/>
    <property type="evidence" value="ECO:0007669"/>
    <property type="project" value="UniProtKB-SubCell"/>
</dbReference>
<evidence type="ECO:0000256" key="10">
    <source>
        <dbReference type="SAM" id="Phobius"/>
    </source>
</evidence>
<keyword evidence="5 10" id="KW-1133">Transmembrane helix</keyword>
<evidence type="ECO:0000256" key="4">
    <source>
        <dbReference type="ARBA" id="ARBA00022692"/>
    </source>
</evidence>
<comment type="similarity">
    <text evidence="7">Belongs to the fluoride channel Fluc/FEX (TC 1.A.43) family.</text>
</comment>
<feature type="transmembrane region" description="Helical" evidence="10">
    <location>
        <begin position="177"/>
        <end position="199"/>
    </location>
</feature>
<evidence type="ECO:0000256" key="5">
    <source>
        <dbReference type="ARBA" id="ARBA00022989"/>
    </source>
</evidence>
<dbReference type="OrthoDB" id="409792at2759"/>
<evidence type="ECO:0000256" key="1">
    <source>
        <dbReference type="ARBA" id="ARBA00002598"/>
    </source>
</evidence>
<dbReference type="PANTHER" id="PTHR28259">
    <property type="entry name" value="FLUORIDE EXPORT PROTEIN 1-RELATED"/>
    <property type="match status" value="1"/>
</dbReference>
<evidence type="ECO:0000313" key="11">
    <source>
        <dbReference type="EMBL" id="KAF2396760.1"/>
    </source>
</evidence>
<dbReference type="AlphaFoldDB" id="A0A6G1HL74"/>
<keyword evidence="3" id="KW-1003">Cell membrane</keyword>
<evidence type="ECO:0000256" key="8">
    <source>
        <dbReference type="ARBA" id="ARBA00035585"/>
    </source>
</evidence>
<dbReference type="GO" id="GO:1903425">
    <property type="term" value="F:fluoride transmembrane transporter activity"/>
    <property type="evidence" value="ECO:0007669"/>
    <property type="project" value="TreeGrafter"/>
</dbReference>
<feature type="transmembrane region" description="Helical" evidence="10">
    <location>
        <begin position="251"/>
        <end position="268"/>
    </location>
</feature>
<keyword evidence="6 10" id="KW-0472">Membrane</keyword>
<protein>
    <recommendedName>
        <fullName evidence="13">CrcB-like protein</fullName>
    </recommendedName>
</protein>
<comment type="function">
    <text evidence="1">Fluoride channel required for the rapid expulsion of cytoplasmic fluoride.</text>
</comment>